<gene>
    <name evidence="13" type="primary">fixL</name>
    <name evidence="13" type="ORF">O3W52_02440</name>
</gene>
<evidence type="ECO:0000256" key="5">
    <source>
        <dbReference type="ARBA" id="ARBA00022741"/>
    </source>
</evidence>
<dbReference type="PANTHER" id="PTHR43065">
    <property type="entry name" value="SENSOR HISTIDINE KINASE"/>
    <property type="match status" value="1"/>
</dbReference>
<dbReference type="SUPFAM" id="SSF55785">
    <property type="entry name" value="PYP-like sensor domain (PAS domain)"/>
    <property type="match status" value="1"/>
</dbReference>
<dbReference type="InterPro" id="IPR005467">
    <property type="entry name" value="His_kinase_dom"/>
</dbReference>
<dbReference type="InterPro" id="IPR036097">
    <property type="entry name" value="HisK_dim/P_sf"/>
</dbReference>
<dbReference type="Pfam" id="PF00989">
    <property type="entry name" value="PAS"/>
    <property type="match status" value="1"/>
</dbReference>
<keyword evidence="3" id="KW-0597">Phosphoprotein</keyword>
<keyword evidence="9" id="KW-1133">Transmembrane helix</keyword>
<dbReference type="InterPro" id="IPR035965">
    <property type="entry name" value="PAS-like_dom_sf"/>
</dbReference>
<dbReference type="InterPro" id="IPR013767">
    <property type="entry name" value="PAS_fold"/>
</dbReference>
<dbReference type="GO" id="GO:0004673">
    <property type="term" value="F:protein histidine kinase activity"/>
    <property type="evidence" value="ECO:0007669"/>
    <property type="project" value="UniProtKB-EC"/>
</dbReference>
<evidence type="ECO:0000259" key="10">
    <source>
        <dbReference type="PROSITE" id="PS50109"/>
    </source>
</evidence>
<dbReference type="Proteomes" id="UP001079430">
    <property type="component" value="Unassembled WGS sequence"/>
</dbReference>
<dbReference type="SMART" id="SM00388">
    <property type="entry name" value="HisKA"/>
    <property type="match status" value="1"/>
</dbReference>
<evidence type="ECO:0000256" key="1">
    <source>
        <dbReference type="ARBA" id="ARBA00000085"/>
    </source>
</evidence>
<dbReference type="InterPro" id="IPR000700">
    <property type="entry name" value="PAS-assoc_C"/>
</dbReference>
<keyword evidence="9" id="KW-0812">Transmembrane</keyword>
<dbReference type="Pfam" id="PF00512">
    <property type="entry name" value="HisKA"/>
    <property type="match status" value="1"/>
</dbReference>
<dbReference type="CDD" id="cd00082">
    <property type="entry name" value="HisKA"/>
    <property type="match status" value="1"/>
</dbReference>
<keyword evidence="8" id="KW-0902">Two-component regulatory system</keyword>
<dbReference type="Gene3D" id="3.30.450.20">
    <property type="entry name" value="PAS domain"/>
    <property type="match status" value="1"/>
</dbReference>
<keyword evidence="9" id="KW-0472">Membrane</keyword>
<evidence type="ECO:0000256" key="9">
    <source>
        <dbReference type="SAM" id="Phobius"/>
    </source>
</evidence>
<protein>
    <recommendedName>
        <fullName evidence="2">histidine kinase</fullName>
        <ecNumber evidence="2">2.7.13.3</ecNumber>
    </recommendedName>
</protein>
<dbReference type="EC" id="2.7.13.3" evidence="2"/>
<evidence type="ECO:0000256" key="3">
    <source>
        <dbReference type="ARBA" id="ARBA00022553"/>
    </source>
</evidence>
<dbReference type="PANTHER" id="PTHR43065:SF10">
    <property type="entry name" value="PEROXIDE STRESS-ACTIVATED HISTIDINE KINASE MAK3"/>
    <property type="match status" value="1"/>
</dbReference>
<dbReference type="PRINTS" id="PR00344">
    <property type="entry name" value="BCTRLSENSOR"/>
</dbReference>
<dbReference type="PROSITE" id="PS50109">
    <property type="entry name" value="HIS_KIN"/>
    <property type="match status" value="1"/>
</dbReference>
<dbReference type="SMART" id="SM00091">
    <property type="entry name" value="PAS"/>
    <property type="match status" value="1"/>
</dbReference>
<reference evidence="13" key="1">
    <citation type="submission" date="2022-10" db="EMBL/GenBank/DDBJ databases">
        <title>Whole genome sequencing of three plant growth promoting bacteria isolated from Vachellia tortilis subsp. raddiana in Morocco.</title>
        <authorList>
            <person name="Hnini M."/>
            <person name="Zouagui R."/>
            <person name="Zouagui H."/>
            <person name="Chemao Elfihri M.-W."/>
            <person name="Ibrahimi A."/>
            <person name="Sbabou L."/>
            <person name="Aurag J."/>
        </authorList>
    </citation>
    <scope>NUCLEOTIDE SEQUENCE</scope>
    <source>
        <strain evidence="13">LMR678</strain>
    </source>
</reference>
<evidence type="ECO:0000259" key="11">
    <source>
        <dbReference type="PROSITE" id="PS50112"/>
    </source>
</evidence>
<sequence length="505" mass="55177">MHSRGMVERMRFGQSLIRWRVDGLSAYVFCGCGRHLSFALRLALREFIGETVTLFSFIPALVLVAMIGGLKPIAFAVGLSLLAAISLQWSENAPGPTVSEIAVFALTVLLIVALGELVQAARRALDRTEAAVQARDAHLRSILDTVPDATVVSSTNGTIVSFNAAAVRQFGYVEEEVIGQNLRILMPEPYRHEHDGYMQRYLSTGEKRIIGIDRVVVGRRKDGSTFPMKLAVGEMKSGGERFFTGFIRDLTEREESAARLEQIQAELARLARLNEMGEMASTLAHELNQPLSAIANYAHGCTRLLRDMDANVATRMRGALEEIAGQSLRAGQIIKHLREFVTKGETEKAPGHIRKLVEEAGALALVGSRESGVRTVFEYVPGAEMVMVDRIQVQQVLINLMRNAIEAMRHVEHRELTVRTMPADPGEVAVVVEDTGGGIPEEIAGQLFKPFVTTKASGMGIGLSISKRIVEAHGGEMTVSKNAAGGATFRFTLPAYVEERINGND</sequence>
<dbReference type="SUPFAM" id="SSF47384">
    <property type="entry name" value="Homodimeric domain of signal transducing histidine kinase"/>
    <property type="match status" value="1"/>
</dbReference>
<evidence type="ECO:0000313" key="14">
    <source>
        <dbReference type="Proteomes" id="UP001079430"/>
    </source>
</evidence>
<dbReference type="CDD" id="cd00130">
    <property type="entry name" value="PAS"/>
    <property type="match status" value="1"/>
</dbReference>
<evidence type="ECO:0000256" key="4">
    <source>
        <dbReference type="ARBA" id="ARBA00022679"/>
    </source>
</evidence>
<keyword evidence="14" id="KW-1185">Reference proteome</keyword>
<dbReference type="InterPro" id="IPR003594">
    <property type="entry name" value="HATPase_dom"/>
</dbReference>
<dbReference type="InterPro" id="IPR000014">
    <property type="entry name" value="PAS"/>
</dbReference>
<dbReference type="NCBIfam" id="TIGR00229">
    <property type="entry name" value="sensory_box"/>
    <property type="match status" value="1"/>
</dbReference>
<dbReference type="Pfam" id="PF02518">
    <property type="entry name" value="HATPase_c"/>
    <property type="match status" value="1"/>
</dbReference>
<comment type="catalytic activity">
    <reaction evidence="1">
        <text>ATP + protein L-histidine = ADP + protein N-phospho-L-histidine.</text>
        <dbReference type="EC" id="2.7.13.3"/>
    </reaction>
</comment>
<dbReference type="Gene3D" id="3.30.565.10">
    <property type="entry name" value="Histidine kinase-like ATPase, C-terminal domain"/>
    <property type="match status" value="1"/>
</dbReference>
<evidence type="ECO:0000256" key="2">
    <source>
        <dbReference type="ARBA" id="ARBA00012438"/>
    </source>
</evidence>
<dbReference type="SUPFAM" id="SSF55874">
    <property type="entry name" value="ATPase domain of HSP90 chaperone/DNA topoisomerase II/histidine kinase"/>
    <property type="match status" value="1"/>
</dbReference>
<dbReference type="InterPro" id="IPR003661">
    <property type="entry name" value="HisK_dim/P_dom"/>
</dbReference>
<dbReference type="EMBL" id="JAPVOI010000003">
    <property type="protein sequence ID" value="MCZ4088958.1"/>
    <property type="molecule type" value="Genomic_DNA"/>
</dbReference>
<dbReference type="PROSITE" id="PS50113">
    <property type="entry name" value="PAC"/>
    <property type="match status" value="1"/>
</dbReference>
<name>A0ABT4KAH5_9HYPH</name>
<feature type="domain" description="Histidine kinase" evidence="10">
    <location>
        <begin position="282"/>
        <end position="497"/>
    </location>
</feature>
<dbReference type="PROSITE" id="PS50112">
    <property type="entry name" value="PAS"/>
    <property type="match status" value="1"/>
</dbReference>
<comment type="caution">
    <text evidence="13">The sequence shown here is derived from an EMBL/GenBank/DDBJ whole genome shotgun (WGS) entry which is preliminary data.</text>
</comment>
<feature type="domain" description="PAS" evidence="11">
    <location>
        <begin position="135"/>
        <end position="205"/>
    </location>
</feature>
<dbReference type="RefSeq" id="WP_269275194.1">
    <property type="nucleotide sequence ID" value="NZ_JAPVOI010000003.1"/>
</dbReference>
<keyword evidence="5" id="KW-0547">Nucleotide-binding</keyword>
<evidence type="ECO:0000256" key="7">
    <source>
        <dbReference type="ARBA" id="ARBA00022840"/>
    </source>
</evidence>
<evidence type="ECO:0000259" key="12">
    <source>
        <dbReference type="PROSITE" id="PS50113"/>
    </source>
</evidence>
<feature type="transmembrane region" description="Helical" evidence="9">
    <location>
        <begin position="47"/>
        <end position="66"/>
    </location>
</feature>
<keyword evidence="7" id="KW-0067">ATP-binding</keyword>
<dbReference type="InterPro" id="IPR004358">
    <property type="entry name" value="Sig_transdc_His_kin-like_C"/>
</dbReference>
<evidence type="ECO:0000256" key="6">
    <source>
        <dbReference type="ARBA" id="ARBA00022777"/>
    </source>
</evidence>
<evidence type="ECO:0000256" key="8">
    <source>
        <dbReference type="ARBA" id="ARBA00023012"/>
    </source>
</evidence>
<keyword evidence="6 13" id="KW-0418">Kinase</keyword>
<feature type="transmembrane region" description="Helical" evidence="9">
    <location>
        <begin position="101"/>
        <end position="118"/>
    </location>
</feature>
<keyword evidence="4 13" id="KW-0808">Transferase</keyword>
<evidence type="ECO:0000313" key="13">
    <source>
        <dbReference type="EMBL" id="MCZ4088958.1"/>
    </source>
</evidence>
<organism evidence="13 14">
    <name type="scientific">Sinorhizobium psoraleae</name>
    <dbReference type="NCBI Taxonomy" id="520838"/>
    <lineage>
        <taxon>Bacteria</taxon>
        <taxon>Pseudomonadati</taxon>
        <taxon>Pseudomonadota</taxon>
        <taxon>Alphaproteobacteria</taxon>
        <taxon>Hyphomicrobiales</taxon>
        <taxon>Rhizobiaceae</taxon>
        <taxon>Sinorhizobium/Ensifer group</taxon>
        <taxon>Sinorhizobium</taxon>
    </lineage>
</organism>
<accession>A0ABT4KAH5</accession>
<dbReference type="Gene3D" id="1.10.287.130">
    <property type="match status" value="1"/>
</dbReference>
<feature type="domain" description="PAC" evidence="12">
    <location>
        <begin position="203"/>
        <end position="262"/>
    </location>
</feature>
<dbReference type="SMART" id="SM00387">
    <property type="entry name" value="HATPase_c"/>
    <property type="match status" value="1"/>
</dbReference>
<proteinExistence type="predicted"/>
<dbReference type="InterPro" id="IPR036890">
    <property type="entry name" value="HATPase_C_sf"/>
</dbReference>